<dbReference type="PANTHER" id="PTHR43479">
    <property type="entry name" value="ACREF/ENVCD OPERON REPRESSOR-RELATED"/>
    <property type="match status" value="1"/>
</dbReference>
<dbReference type="Pfam" id="PF00440">
    <property type="entry name" value="TetR_N"/>
    <property type="match status" value="1"/>
</dbReference>
<dbReference type="RefSeq" id="WP_051162654.1">
    <property type="nucleotide sequence ID" value="NZ_JACHIT010000002.1"/>
</dbReference>
<dbReference type="PANTHER" id="PTHR43479:SF11">
    <property type="entry name" value="ACREF_ENVCD OPERON REPRESSOR-RELATED"/>
    <property type="match status" value="1"/>
</dbReference>
<dbReference type="PRINTS" id="PR00455">
    <property type="entry name" value="HTHTETR"/>
</dbReference>
<dbReference type="SUPFAM" id="SSF46689">
    <property type="entry name" value="Homeodomain-like"/>
    <property type="match status" value="1"/>
</dbReference>
<dbReference type="Proteomes" id="UP000540412">
    <property type="component" value="Unassembled WGS sequence"/>
</dbReference>
<accession>A0A7W9UK99</accession>
<dbReference type="PROSITE" id="PS50977">
    <property type="entry name" value="HTH_TETR_2"/>
    <property type="match status" value="1"/>
</dbReference>
<feature type="DNA-binding region" description="H-T-H motif" evidence="2">
    <location>
        <begin position="40"/>
        <end position="59"/>
    </location>
</feature>
<dbReference type="EMBL" id="JACHIT010000002">
    <property type="protein sequence ID" value="MBB5916234.1"/>
    <property type="molecule type" value="Genomic_DNA"/>
</dbReference>
<feature type="domain" description="HTH tetR-type" evidence="3">
    <location>
        <begin position="17"/>
        <end position="77"/>
    </location>
</feature>
<comment type="caution">
    <text evidence="4">The sequence shown here is derived from an EMBL/GenBank/DDBJ whole genome shotgun (WGS) entry which is preliminary data.</text>
</comment>
<evidence type="ECO:0000256" key="1">
    <source>
        <dbReference type="ARBA" id="ARBA00023125"/>
    </source>
</evidence>
<keyword evidence="5" id="KW-1185">Reference proteome</keyword>
<sequence>MSQHSSQVMAGGDRRVRRTRAALFEAAVRLVSERGTTSIAVTELADAAGVSRQVVYLQFGDRESLLAAAAMDLTERELYPLLPDLGEDTLRHRIHSAARHLAGHHRFYRALVTGSCGFALRTAAIRSFEDLHRRNPVPVLENMRPHTAAAGTFLVGGVMAVIDDWLLETEREPDPTVLAERLLAMAAHFTDLRPR</sequence>
<reference evidence="4 5" key="1">
    <citation type="submission" date="2020-08" db="EMBL/GenBank/DDBJ databases">
        <title>Sequencing the genomes of 1000 actinobacteria strains.</title>
        <authorList>
            <person name="Klenk H.-P."/>
        </authorList>
    </citation>
    <scope>NUCLEOTIDE SEQUENCE [LARGE SCALE GENOMIC DNA]</scope>
    <source>
        <strain evidence="4 5">DSM 43582</strain>
    </source>
</reference>
<dbReference type="GO" id="GO:0003677">
    <property type="term" value="F:DNA binding"/>
    <property type="evidence" value="ECO:0007669"/>
    <property type="project" value="UniProtKB-UniRule"/>
</dbReference>
<dbReference type="InterPro" id="IPR050624">
    <property type="entry name" value="HTH-type_Tx_Regulator"/>
</dbReference>
<organism evidence="4 5">
    <name type="scientific">Nocardia transvalensis</name>
    <dbReference type="NCBI Taxonomy" id="37333"/>
    <lineage>
        <taxon>Bacteria</taxon>
        <taxon>Bacillati</taxon>
        <taxon>Actinomycetota</taxon>
        <taxon>Actinomycetes</taxon>
        <taxon>Mycobacteriales</taxon>
        <taxon>Nocardiaceae</taxon>
        <taxon>Nocardia</taxon>
    </lineage>
</organism>
<name>A0A7W9UK99_9NOCA</name>
<dbReference type="InterPro" id="IPR009057">
    <property type="entry name" value="Homeodomain-like_sf"/>
</dbReference>
<gene>
    <name evidence="4" type="ORF">BJY24_005146</name>
</gene>
<evidence type="ECO:0000256" key="2">
    <source>
        <dbReference type="PROSITE-ProRule" id="PRU00335"/>
    </source>
</evidence>
<keyword evidence="1 2" id="KW-0238">DNA-binding</keyword>
<evidence type="ECO:0000313" key="5">
    <source>
        <dbReference type="Proteomes" id="UP000540412"/>
    </source>
</evidence>
<evidence type="ECO:0000313" key="4">
    <source>
        <dbReference type="EMBL" id="MBB5916234.1"/>
    </source>
</evidence>
<evidence type="ECO:0000259" key="3">
    <source>
        <dbReference type="PROSITE" id="PS50977"/>
    </source>
</evidence>
<protein>
    <submittedName>
        <fullName evidence="4">AcrR family transcriptional regulator</fullName>
    </submittedName>
</protein>
<dbReference type="AlphaFoldDB" id="A0A7W9UK99"/>
<proteinExistence type="predicted"/>
<dbReference type="InterPro" id="IPR001647">
    <property type="entry name" value="HTH_TetR"/>
</dbReference>
<dbReference type="Gene3D" id="1.10.357.10">
    <property type="entry name" value="Tetracycline Repressor, domain 2"/>
    <property type="match status" value="1"/>
</dbReference>